<evidence type="ECO:0000313" key="1">
    <source>
        <dbReference type="EMBL" id="KKE81018.1"/>
    </source>
</evidence>
<name>A0A0F6A4L2_9GAMM</name>
<dbReference type="PROSITE" id="PS51257">
    <property type="entry name" value="PROKAR_LIPOPROTEIN"/>
    <property type="match status" value="1"/>
</dbReference>
<sequence>MKNNISVLLPVVAALSLAGCGSSSKDEGNPAVVEKPTPVIPPVSKKIELKTVFEGCAGEEPKSNVNIVFHDALGAVVAQGASNAEGIFEGSIPADAKHISIVDTDIKESLHYQGRVVTHMDIEDGLNLGKFNLSAPEAYQGCDVPAVSPCFALRVDYTEIKSVYPNHSVISQQGDILDLHKPENLVSVPGHTEIQSCDDHEAFQFALVSPDGTVAKAARVKPSQYITPLTVELKREDFIYDGVAVDTSHFEFGGDNSHPELGGDTSIMSYVKVDREIFPYDRVFSASTTAMQFIFPDLAESHHYRAVLSEQIEINDYSVYTVHSSRSTITDTGQLHFEVPIALAKSIDAEFLSGSLNNSFSFDFDFSNLDERLQTVNWAFYPKNDAGEVIRWSIASDKSGTIPRFQFGEQLDISGADFSALQDFEITLWGHPYGPNGFKAYREFRSNVAIDFDRPEYKSFVQARYIFTKLVN</sequence>
<dbReference type="Proteomes" id="UP000033434">
    <property type="component" value="Unassembled WGS sequence"/>
</dbReference>
<comment type="caution">
    <text evidence="1">The sequence shown here is derived from an EMBL/GenBank/DDBJ whole genome shotgun (WGS) entry which is preliminary data.</text>
</comment>
<dbReference type="EMBL" id="AUXW01000199">
    <property type="protein sequence ID" value="KKE81018.1"/>
    <property type="molecule type" value="Genomic_DNA"/>
</dbReference>
<evidence type="ECO:0000313" key="2">
    <source>
        <dbReference type="Proteomes" id="UP000033434"/>
    </source>
</evidence>
<proteinExistence type="predicted"/>
<dbReference type="AlphaFoldDB" id="A0A0F6A4L2"/>
<gene>
    <name evidence="1" type="ORF">N479_23840</name>
</gene>
<dbReference type="RefSeq" id="WP_046358453.1">
    <property type="nucleotide sequence ID" value="NZ_AUXW01000199.1"/>
</dbReference>
<protein>
    <submittedName>
        <fullName evidence="1">Uncharacterized protein</fullName>
    </submittedName>
</protein>
<dbReference type="PATRIC" id="fig|1129367.4.peg.5184"/>
<organism evidence="1 2">
    <name type="scientific">Pseudoalteromonas luteoviolacea S4054</name>
    <dbReference type="NCBI Taxonomy" id="1129367"/>
    <lineage>
        <taxon>Bacteria</taxon>
        <taxon>Pseudomonadati</taxon>
        <taxon>Pseudomonadota</taxon>
        <taxon>Gammaproteobacteria</taxon>
        <taxon>Alteromonadales</taxon>
        <taxon>Pseudoalteromonadaceae</taxon>
        <taxon>Pseudoalteromonas</taxon>
    </lineage>
</organism>
<reference evidence="1 2" key="1">
    <citation type="journal article" date="2015" name="BMC Genomics">
        <title>Genome mining reveals unlocked bioactive potential of marine Gram-negative bacteria.</title>
        <authorList>
            <person name="Machado H."/>
            <person name="Sonnenschein E.C."/>
            <person name="Melchiorsen J."/>
            <person name="Gram L."/>
        </authorList>
    </citation>
    <scope>NUCLEOTIDE SEQUENCE [LARGE SCALE GENOMIC DNA]</scope>
    <source>
        <strain evidence="1 2">S4054</strain>
    </source>
</reference>
<accession>A0A0F6A4L2</accession>